<dbReference type="GO" id="GO:0016779">
    <property type="term" value="F:nucleotidyltransferase activity"/>
    <property type="evidence" value="ECO:0007669"/>
    <property type="project" value="UniProtKB-KW"/>
</dbReference>
<feature type="signal peptide" evidence="7">
    <location>
        <begin position="1"/>
        <end position="27"/>
    </location>
</feature>
<evidence type="ECO:0000256" key="4">
    <source>
        <dbReference type="ARBA" id="ARBA00022759"/>
    </source>
</evidence>
<dbReference type="InterPro" id="IPR043128">
    <property type="entry name" value="Rev_trsase/Diguanyl_cyclase"/>
</dbReference>
<comment type="caution">
    <text evidence="9">The sequence shown here is derived from an EMBL/GenBank/DDBJ whole genome shotgun (WGS) entry which is preliminary data.</text>
</comment>
<feature type="region of interest" description="Disordered" evidence="5">
    <location>
        <begin position="1429"/>
        <end position="1492"/>
    </location>
</feature>
<feature type="chain" id="PRO_5041454356" description="Reverse transcriptase domain-containing protein" evidence="7">
    <location>
        <begin position="28"/>
        <end position="1492"/>
    </location>
</feature>
<evidence type="ECO:0000256" key="3">
    <source>
        <dbReference type="ARBA" id="ARBA00022722"/>
    </source>
</evidence>
<keyword evidence="7" id="KW-0732">Signal</keyword>
<evidence type="ECO:0000256" key="5">
    <source>
        <dbReference type="SAM" id="MobiDB-lite"/>
    </source>
</evidence>
<dbReference type="GO" id="GO:0004519">
    <property type="term" value="F:endonuclease activity"/>
    <property type="evidence" value="ECO:0007669"/>
    <property type="project" value="UniProtKB-KW"/>
</dbReference>
<keyword evidence="2" id="KW-0548">Nucleotidyltransferase</keyword>
<dbReference type="EMBL" id="CATQJL010000112">
    <property type="protein sequence ID" value="CAJ0596222.1"/>
    <property type="molecule type" value="Genomic_DNA"/>
</dbReference>
<evidence type="ECO:0000256" key="1">
    <source>
        <dbReference type="ARBA" id="ARBA00022679"/>
    </source>
</evidence>
<keyword evidence="4" id="KW-0378">Hydrolase</keyword>
<dbReference type="Gene3D" id="3.30.70.270">
    <property type="match status" value="1"/>
</dbReference>
<dbReference type="PANTHER" id="PTHR37984:SF5">
    <property type="entry name" value="PROTEIN NYNRIN-LIKE"/>
    <property type="match status" value="1"/>
</dbReference>
<dbReference type="SUPFAM" id="SSF50630">
    <property type="entry name" value="Acid proteases"/>
    <property type="match status" value="1"/>
</dbReference>
<feature type="region of interest" description="Disordered" evidence="5">
    <location>
        <begin position="629"/>
        <end position="671"/>
    </location>
</feature>
<sequence length="1492" mass="168130">MPSAAQNVNFLCILAIIATCLITPILPYQVCGSSTFPNALSLPKLIQCSVTPDEPLLETTVQLFGENTNPLRIPAYKCYRDVIQVSIHNILYIRTRRTVVSRQRLSIPAEECELGKSSGNIKGHTLTEIAPGLKVTEEIEDEKSSLPLWGTNLYLRSLYSIEEGQIASLNGEAMLSTFGDLNNCSLAQGNCNTPTGMVIWEPMEVIPWCKYNAIGEFNALVSIKYVLVPDHELAFELSNNHLLRLRLLQHCNIPNSYLTNSNHILSFPDIPSHMMIQDFIVETSAKQRKRRGVKYLVDNENRRSRFEIVPARTLLMTRKLFGTAEFQRLPQFETQPITDHRLLREIKLWKVTNQDFSQRSRMYALENTRISVLRTIRYAEYRYHQLAFLEDIQTRRPLNYAELALKQDLEQGITDIFDPYLSREFGVLGIDLGRDPSKLREKPIPFFREKDLDKVDITTLGLEPIAHPEPLPSETTSSPATRPSTFYPPVMITTKRTLPAYIPTKKPIFVIPNTSTITPRTSRTWPPAPSTTTTTETPRIVDPVHLTWPPTPSTTTTTEAPRVAAPVYLIHETKTIDAIVRTPPPLSHTFPHNQATIKTFSSHPTTLTYPTNPITTSTIHPTTAKPTSAYERFYHPPPFQTPETRPDRSSRPPLAEDDQPESRNLNPQPSMQFHYHENTLRQTFNNICIRQYLNNQRLHELSHVDPTWAARLLLRDTNIVATLSGNELLVTRCRKVEPTQTFPSHQVNNTCYDLLPVLVEDQLWFAIPATGDLVQTATTMPCPYISNVDPSLVQQILPPNVLPNINAKPFLFNPPPIYHHLMQNYAPTTRFQIDYLQQEYAALQNRLQKRGIIEDTMLKIKDAGNSLKDSLSSIYTKTTDKLTAGVESIRWSMISLLLWVTIPTLVIIILIACCVCFVKIYFIRKASSSAASAMVDLASSLSRKRLARRQHEINALMEEQNNGNQPNSLFVPRIYSIFSQVNSIKSPLPYVRITLNRFSTPALIDSGATISYMKQSTLYALGPNVNIDNNHVKAQAANGTQIELLASATVNVQVGTHIIQHRFLVSQDCQCPAPVLLGTDFIKKLNQLGLKVTIDLHNNLLTIGSDAHDMVQINAINFLEVKPNDVRLSQTTILPKRSSSIVPAYIDPYDPSNLFDFIIEDNHRDLDLLYVVGRSLVSPNPNGACLVNILNPSNTDIKLYGRMKIAHATPVSSPLEQILTVQGEGLNAITKPQQSILPNIQDIIDLCANNCLYSSLDFQQGFHQIPLEETHCERTAFACFLGAFEYIRMPMGLKGAPATFQRIMDEFKKHLRARVFIYIDDLIITSETPDEHLNDIDEVLTKIEQIGMKLKASKCEFAQKEIKFLGFVLSKEGIRPNPEKTRAIDEYPTPKNPTDIKAFLGMCSFFRRSQAQESEGGMHARATTFQTFKQHPGKARRKSSVNMLGRAVSEGQEEAKPTEADAAHDASISQRPGLPRSYELSGEGQVRRSSEV</sequence>
<proteinExistence type="predicted"/>
<feature type="region of interest" description="Disordered" evidence="5">
    <location>
        <begin position="464"/>
        <end position="487"/>
    </location>
</feature>
<evidence type="ECO:0000313" key="9">
    <source>
        <dbReference type="EMBL" id="CAJ0596222.1"/>
    </source>
</evidence>
<keyword evidence="6" id="KW-0812">Transmembrane</keyword>
<feature type="compositionally biased region" description="Basic and acidic residues" evidence="5">
    <location>
        <begin position="1453"/>
        <end position="1464"/>
    </location>
</feature>
<dbReference type="PROSITE" id="PS00141">
    <property type="entry name" value="ASP_PROTEASE"/>
    <property type="match status" value="1"/>
</dbReference>
<dbReference type="Pfam" id="PF24664">
    <property type="entry name" value="Monjiviricetes_fusion"/>
    <property type="match status" value="1"/>
</dbReference>
<organism evidence="9 10">
    <name type="scientific">Cylicocyclus nassatus</name>
    <name type="common">Nematode worm</name>
    <dbReference type="NCBI Taxonomy" id="53992"/>
    <lineage>
        <taxon>Eukaryota</taxon>
        <taxon>Metazoa</taxon>
        <taxon>Ecdysozoa</taxon>
        <taxon>Nematoda</taxon>
        <taxon>Chromadorea</taxon>
        <taxon>Rhabditida</taxon>
        <taxon>Rhabditina</taxon>
        <taxon>Rhabditomorpha</taxon>
        <taxon>Strongyloidea</taxon>
        <taxon>Strongylidae</taxon>
        <taxon>Cylicocyclus</taxon>
    </lineage>
</organism>
<name>A0AA36GQ17_CYLNA</name>
<dbReference type="InterPro" id="IPR043502">
    <property type="entry name" value="DNA/RNA_pol_sf"/>
</dbReference>
<dbReference type="InterPro" id="IPR000477">
    <property type="entry name" value="RT_dom"/>
</dbReference>
<dbReference type="CDD" id="cd00303">
    <property type="entry name" value="retropepsin_like"/>
    <property type="match status" value="1"/>
</dbReference>
<dbReference type="PANTHER" id="PTHR37984">
    <property type="entry name" value="PROTEIN CBG26694"/>
    <property type="match status" value="1"/>
</dbReference>
<evidence type="ECO:0000313" key="10">
    <source>
        <dbReference type="Proteomes" id="UP001176961"/>
    </source>
</evidence>
<evidence type="ECO:0000259" key="8">
    <source>
        <dbReference type="PROSITE" id="PS50878"/>
    </source>
</evidence>
<evidence type="ECO:0000256" key="6">
    <source>
        <dbReference type="SAM" id="Phobius"/>
    </source>
</evidence>
<feature type="domain" description="Reverse transcriptase" evidence="8">
    <location>
        <begin position="1115"/>
        <end position="1369"/>
    </location>
</feature>
<dbReference type="CDD" id="cd01647">
    <property type="entry name" value="RT_LTR"/>
    <property type="match status" value="1"/>
</dbReference>
<dbReference type="GO" id="GO:0006508">
    <property type="term" value="P:proteolysis"/>
    <property type="evidence" value="ECO:0007669"/>
    <property type="project" value="InterPro"/>
</dbReference>
<keyword evidence="1" id="KW-0808">Transferase</keyword>
<dbReference type="Pfam" id="PF13975">
    <property type="entry name" value="gag-asp_proteas"/>
    <property type="match status" value="1"/>
</dbReference>
<keyword evidence="10" id="KW-1185">Reference proteome</keyword>
<dbReference type="Proteomes" id="UP001176961">
    <property type="component" value="Unassembled WGS sequence"/>
</dbReference>
<evidence type="ECO:0000256" key="7">
    <source>
        <dbReference type="SAM" id="SignalP"/>
    </source>
</evidence>
<keyword evidence="3" id="KW-0540">Nuclease</keyword>
<gene>
    <name evidence="9" type="ORF">CYNAS_LOCUS8205</name>
</gene>
<feature type="transmembrane region" description="Helical" evidence="6">
    <location>
        <begin position="896"/>
        <end position="922"/>
    </location>
</feature>
<keyword evidence="6" id="KW-0472">Membrane</keyword>
<dbReference type="Gene3D" id="2.40.70.10">
    <property type="entry name" value="Acid Proteases"/>
    <property type="match status" value="1"/>
</dbReference>
<dbReference type="Pfam" id="PF00078">
    <property type="entry name" value="RVT_1"/>
    <property type="match status" value="1"/>
</dbReference>
<keyword evidence="6" id="KW-1133">Transmembrane helix</keyword>
<dbReference type="InterPro" id="IPR021109">
    <property type="entry name" value="Peptidase_aspartic_dom_sf"/>
</dbReference>
<evidence type="ECO:0000256" key="2">
    <source>
        <dbReference type="ARBA" id="ARBA00022695"/>
    </source>
</evidence>
<dbReference type="SUPFAM" id="SSF56672">
    <property type="entry name" value="DNA/RNA polymerases"/>
    <property type="match status" value="1"/>
</dbReference>
<feature type="compositionally biased region" description="Polar residues" evidence="5">
    <location>
        <begin position="662"/>
        <end position="671"/>
    </location>
</feature>
<dbReference type="InterPro" id="IPR001969">
    <property type="entry name" value="Aspartic_peptidase_AS"/>
</dbReference>
<dbReference type="PROSITE" id="PS50878">
    <property type="entry name" value="RT_POL"/>
    <property type="match status" value="1"/>
</dbReference>
<dbReference type="InterPro" id="IPR050951">
    <property type="entry name" value="Retrovirus_Pol_polyprotein"/>
</dbReference>
<keyword evidence="4" id="KW-0255">Endonuclease</keyword>
<dbReference type="GO" id="GO:0004190">
    <property type="term" value="F:aspartic-type endopeptidase activity"/>
    <property type="evidence" value="ECO:0007669"/>
    <property type="project" value="InterPro"/>
</dbReference>
<protein>
    <recommendedName>
        <fullName evidence="8">Reverse transcriptase domain-containing protein</fullName>
    </recommendedName>
</protein>
<accession>A0AA36GQ17</accession>
<reference evidence="9" key="1">
    <citation type="submission" date="2023-07" db="EMBL/GenBank/DDBJ databases">
        <authorList>
            <consortium name="CYATHOMIX"/>
        </authorList>
    </citation>
    <scope>NUCLEOTIDE SEQUENCE</scope>
    <source>
        <strain evidence="9">N/A</strain>
    </source>
</reference>